<feature type="region of interest" description="Disordered" evidence="1">
    <location>
        <begin position="194"/>
        <end position="216"/>
    </location>
</feature>
<evidence type="ECO:0000313" key="2">
    <source>
        <dbReference type="EMBL" id="KAF6765694.1"/>
    </source>
</evidence>
<feature type="compositionally biased region" description="Basic residues" evidence="1">
    <location>
        <begin position="302"/>
        <end position="315"/>
    </location>
</feature>
<proteinExistence type="predicted"/>
<feature type="compositionally biased region" description="Polar residues" evidence="1">
    <location>
        <begin position="274"/>
        <end position="297"/>
    </location>
</feature>
<accession>A0A8H6MGI0</accession>
<dbReference type="AlphaFoldDB" id="A0A8H6MGI0"/>
<dbReference type="EMBL" id="JACGCI010000002">
    <property type="protein sequence ID" value="KAF6765694.1"/>
    <property type="molecule type" value="Genomic_DNA"/>
</dbReference>
<comment type="caution">
    <text evidence="2">The sequence shown here is derived from an EMBL/GenBank/DDBJ whole genome shotgun (WGS) entry which is preliminary data.</text>
</comment>
<organism evidence="2 3">
    <name type="scientific">Ephemerocybe angulata</name>
    <dbReference type="NCBI Taxonomy" id="980116"/>
    <lineage>
        <taxon>Eukaryota</taxon>
        <taxon>Fungi</taxon>
        <taxon>Dikarya</taxon>
        <taxon>Basidiomycota</taxon>
        <taxon>Agaricomycotina</taxon>
        <taxon>Agaricomycetes</taxon>
        <taxon>Agaricomycetidae</taxon>
        <taxon>Agaricales</taxon>
        <taxon>Agaricineae</taxon>
        <taxon>Psathyrellaceae</taxon>
        <taxon>Ephemerocybe</taxon>
    </lineage>
</organism>
<name>A0A8H6MGI0_9AGAR</name>
<reference evidence="2 3" key="1">
    <citation type="submission" date="2020-07" db="EMBL/GenBank/DDBJ databases">
        <title>Comparative genomics of pyrophilous fungi reveals a link between fire events and developmental genes.</title>
        <authorList>
            <consortium name="DOE Joint Genome Institute"/>
            <person name="Steindorff A.S."/>
            <person name="Carver A."/>
            <person name="Calhoun S."/>
            <person name="Stillman K."/>
            <person name="Liu H."/>
            <person name="Lipzen A."/>
            <person name="Pangilinan J."/>
            <person name="Labutti K."/>
            <person name="Bruns T.D."/>
            <person name="Grigoriev I.V."/>
        </authorList>
    </citation>
    <scope>NUCLEOTIDE SEQUENCE [LARGE SCALE GENOMIC DNA]</scope>
    <source>
        <strain evidence="2 3">CBS 144469</strain>
    </source>
</reference>
<protein>
    <submittedName>
        <fullName evidence="2">Uncharacterized protein</fullName>
    </submittedName>
</protein>
<evidence type="ECO:0000313" key="3">
    <source>
        <dbReference type="Proteomes" id="UP000521943"/>
    </source>
</evidence>
<keyword evidence="3" id="KW-1185">Reference proteome</keyword>
<evidence type="ECO:0000256" key="1">
    <source>
        <dbReference type="SAM" id="MobiDB-lite"/>
    </source>
</evidence>
<dbReference type="Proteomes" id="UP000521943">
    <property type="component" value="Unassembled WGS sequence"/>
</dbReference>
<feature type="region of interest" description="Disordered" evidence="1">
    <location>
        <begin position="252"/>
        <end position="322"/>
    </location>
</feature>
<sequence>MFFYVEIVPFRSLATSPHVAHHPPSDSPSLPQNTSIFLYTTSYVSRPQRGPNPLRTQTHRCAFNWSPPRGGSILCSRHSPLARTSYFFPLIPSPLRLSQPRIWSPNHCRRCLPLSLAVPTSGLKPHHARRIASHRSPHTSTTFNSQRPAQYCPASQTYESLIVTVAAWSSRPCPTVEAWGFSLLGVSFRYRRPTSRAREPGGRTIVSSRHRQPTTGPVCLGVASSSRSPFVPRLVRLFVLHHVAYLHHHPPNVSAASKVSNTAPSKQHRPAATPRSSVDSVPLSPSTLSVTNSSPQSVGAFKSHRVSPSHPHSKPRAVASSRQKIRIDRAVLC</sequence>
<gene>
    <name evidence="2" type="ORF">DFP72DRAFT_206233</name>
</gene>
<feature type="compositionally biased region" description="Polar residues" evidence="1">
    <location>
        <begin position="254"/>
        <end position="265"/>
    </location>
</feature>